<protein>
    <submittedName>
        <fullName evidence="1">GlcNAc transferase</fullName>
    </submittedName>
</protein>
<dbReference type="Gene3D" id="3.90.550.10">
    <property type="entry name" value="Spore Coat Polysaccharide Biosynthesis Protein SpsA, Chain A"/>
    <property type="match status" value="1"/>
</dbReference>
<dbReference type="PANTHER" id="PTHR34496:SF9">
    <property type="entry name" value="[SKP1-PROTEIN]-HYDROXYPROLINE N-ACETYLGLUCOSAMINYLTRANSFERASE"/>
    <property type="match status" value="1"/>
</dbReference>
<name>A0A152A166_TIELA</name>
<evidence type="ECO:0000313" key="2">
    <source>
        <dbReference type="Proteomes" id="UP000076078"/>
    </source>
</evidence>
<dbReference type="OMA" id="MCYARIE"/>
<dbReference type="InterPro" id="IPR021067">
    <property type="entry name" value="Glycosyltransferase"/>
</dbReference>
<sequence>MHYSEAKGPCLARSLTQTLFDNEKYFLQIDSHMRFIKNWDTELIRQLSQCPNPSKSILTCYPMGYTLPNEIPTYKYPMLLVATHFSDKDSILRFSGKIVQNCNYKQPILSRFWVSGFSFSHSSVIKDTPYDPSLDYLFFGEEISMTVRLWTNGYDFYSPTQSIVFHLWKRDYRPNFRENQKEIDQLKLKEQLEKQSQLKVLNLLEGALSSDCKYGNGEQRTLEEYQKFSGINFKSKIIDSSAKLGGYSESFFMNEIMELVIKSKVGL</sequence>
<accession>A0A152A166</accession>
<proteinExistence type="predicted"/>
<dbReference type="STRING" id="361077.A0A152A166"/>
<dbReference type="InterPro" id="IPR029044">
    <property type="entry name" value="Nucleotide-diphossugar_trans"/>
</dbReference>
<dbReference type="Pfam" id="PF11397">
    <property type="entry name" value="GlcNAc"/>
    <property type="match status" value="1"/>
</dbReference>
<organism evidence="1 2">
    <name type="scientific">Tieghemostelium lacteum</name>
    <name type="common">Slime mold</name>
    <name type="synonym">Dictyostelium lacteum</name>
    <dbReference type="NCBI Taxonomy" id="361077"/>
    <lineage>
        <taxon>Eukaryota</taxon>
        <taxon>Amoebozoa</taxon>
        <taxon>Evosea</taxon>
        <taxon>Eumycetozoa</taxon>
        <taxon>Dictyostelia</taxon>
        <taxon>Dictyosteliales</taxon>
        <taxon>Raperosteliaceae</taxon>
        <taxon>Tieghemostelium</taxon>
    </lineage>
</organism>
<dbReference type="PANTHER" id="PTHR34496">
    <property type="entry name" value="GLCNAC TRANSFERASE-RELATED"/>
    <property type="match status" value="1"/>
</dbReference>
<dbReference type="EMBL" id="LODT01000019">
    <property type="protein sequence ID" value="KYQ99959.1"/>
    <property type="molecule type" value="Genomic_DNA"/>
</dbReference>
<keyword evidence="2" id="KW-1185">Reference proteome</keyword>
<keyword evidence="1" id="KW-0808">Transferase</keyword>
<dbReference type="Proteomes" id="UP000076078">
    <property type="component" value="Unassembled WGS sequence"/>
</dbReference>
<comment type="caution">
    <text evidence="1">The sequence shown here is derived from an EMBL/GenBank/DDBJ whole genome shotgun (WGS) entry which is preliminary data.</text>
</comment>
<dbReference type="FunCoup" id="A0A152A166">
    <property type="interactions" value="64"/>
</dbReference>
<dbReference type="InParanoid" id="A0A152A166"/>
<dbReference type="GO" id="GO:0016740">
    <property type="term" value="F:transferase activity"/>
    <property type="evidence" value="ECO:0007669"/>
    <property type="project" value="UniProtKB-KW"/>
</dbReference>
<evidence type="ECO:0000313" key="1">
    <source>
        <dbReference type="EMBL" id="KYQ99959.1"/>
    </source>
</evidence>
<reference evidence="1 2" key="1">
    <citation type="submission" date="2015-12" db="EMBL/GenBank/DDBJ databases">
        <title>Dictyostelia acquired genes for synthesis and detection of signals that induce cell-type specialization by lateral gene transfer from prokaryotes.</title>
        <authorList>
            <person name="Gloeckner G."/>
            <person name="Schaap P."/>
        </authorList>
    </citation>
    <scope>NUCLEOTIDE SEQUENCE [LARGE SCALE GENOMIC DNA]</scope>
    <source>
        <strain evidence="1 2">TK</strain>
    </source>
</reference>
<dbReference type="OrthoDB" id="76265at2759"/>
<gene>
    <name evidence="1" type="ORF">DLAC_03547</name>
</gene>
<dbReference type="AlphaFoldDB" id="A0A152A166"/>
<dbReference type="SUPFAM" id="SSF53448">
    <property type="entry name" value="Nucleotide-diphospho-sugar transferases"/>
    <property type="match status" value="1"/>
</dbReference>